<gene>
    <name evidence="1" type="ORF">Ahy_A07g036444</name>
</gene>
<keyword evidence="2" id="KW-1185">Reference proteome</keyword>
<organism evidence="1 2">
    <name type="scientific">Arachis hypogaea</name>
    <name type="common">Peanut</name>
    <dbReference type="NCBI Taxonomy" id="3818"/>
    <lineage>
        <taxon>Eukaryota</taxon>
        <taxon>Viridiplantae</taxon>
        <taxon>Streptophyta</taxon>
        <taxon>Embryophyta</taxon>
        <taxon>Tracheophyta</taxon>
        <taxon>Spermatophyta</taxon>
        <taxon>Magnoliopsida</taxon>
        <taxon>eudicotyledons</taxon>
        <taxon>Gunneridae</taxon>
        <taxon>Pentapetalae</taxon>
        <taxon>rosids</taxon>
        <taxon>fabids</taxon>
        <taxon>Fabales</taxon>
        <taxon>Fabaceae</taxon>
        <taxon>Papilionoideae</taxon>
        <taxon>50 kb inversion clade</taxon>
        <taxon>dalbergioids sensu lato</taxon>
        <taxon>Dalbergieae</taxon>
        <taxon>Pterocarpus clade</taxon>
        <taxon>Arachis</taxon>
    </lineage>
</organism>
<dbReference type="Proteomes" id="UP000289738">
    <property type="component" value="Chromosome A07"/>
</dbReference>
<dbReference type="EMBL" id="SDMP01000007">
    <property type="protein sequence ID" value="RYR49920.1"/>
    <property type="molecule type" value="Genomic_DNA"/>
</dbReference>
<reference evidence="1 2" key="1">
    <citation type="submission" date="2019-01" db="EMBL/GenBank/DDBJ databases">
        <title>Sequencing of cultivated peanut Arachis hypogaea provides insights into genome evolution and oil improvement.</title>
        <authorList>
            <person name="Chen X."/>
        </authorList>
    </citation>
    <scope>NUCLEOTIDE SEQUENCE [LARGE SCALE GENOMIC DNA]</scope>
    <source>
        <strain evidence="2">cv. Fuhuasheng</strain>
        <tissue evidence="1">Leaves</tissue>
    </source>
</reference>
<accession>A0A445CG81</accession>
<name>A0A445CG81_ARAHY</name>
<protein>
    <submittedName>
        <fullName evidence="1">Uncharacterized protein</fullName>
    </submittedName>
</protein>
<evidence type="ECO:0000313" key="2">
    <source>
        <dbReference type="Proteomes" id="UP000289738"/>
    </source>
</evidence>
<comment type="caution">
    <text evidence="1">The sequence shown here is derived from an EMBL/GenBank/DDBJ whole genome shotgun (WGS) entry which is preliminary data.</text>
</comment>
<sequence>MTTILVECMNSILKGAHNLFVTAIVRSTFYRLNELFTQKSVEAHEHVLNGFSYSKFVTKLVEESFRHAGNIVVSQFDRCNKMFEVCEIQDGSIYNHLDWQVYLHDMYKMYEIYKVYRGEFVLMDDPSTWARYEGAKVITNWTLRCATKGQPKSTCYMNEMDLRDMRGPRWCTIYGRT</sequence>
<evidence type="ECO:0000313" key="1">
    <source>
        <dbReference type="EMBL" id="RYR49920.1"/>
    </source>
</evidence>
<proteinExistence type="predicted"/>
<dbReference type="AlphaFoldDB" id="A0A445CG81"/>